<proteinExistence type="predicted"/>
<dbReference type="PANTHER" id="PTHR36698:SF2">
    <property type="entry name" value="MCE_MLAD DOMAIN-CONTAINING PROTEIN"/>
    <property type="match status" value="1"/>
</dbReference>
<accession>A0A812ZUP2</accession>
<feature type="domain" description="ABC-type transport auxiliary lipoprotein component" evidence="2">
    <location>
        <begin position="322"/>
        <end position="464"/>
    </location>
</feature>
<keyword evidence="1" id="KW-0472">Membrane</keyword>
<dbReference type="Gene3D" id="3.40.50.10610">
    <property type="entry name" value="ABC-type transport auxiliary lipoprotein component"/>
    <property type="match status" value="1"/>
</dbReference>
<dbReference type="Pfam" id="PF03886">
    <property type="entry name" value="ABC_trans_aux"/>
    <property type="match status" value="1"/>
</dbReference>
<dbReference type="EMBL" id="CAJNJA010050586">
    <property type="protein sequence ID" value="CAE7841831.1"/>
    <property type="molecule type" value="Genomic_DNA"/>
</dbReference>
<gene>
    <name evidence="3" type="ORF">SNEC2469_LOCUS25560</name>
</gene>
<dbReference type="AlphaFoldDB" id="A0A812ZUP2"/>
<keyword evidence="1" id="KW-1133">Transmembrane helix</keyword>
<name>A0A812ZUP2_9DINO</name>
<dbReference type="PANTHER" id="PTHR36698">
    <property type="entry name" value="BLL5892 PROTEIN"/>
    <property type="match status" value="1"/>
</dbReference>
<evidence type="ECO:0000313" key="3">
    <source>
        <dbReference type="EMBL" id="CAE7841831.1"/>
    </source>
</evidence>
<feature type="transmembrane region" description="Helical" evidence="1">
    <location>
        <begin position="12"/>
        <end position="32"/>
    </location>
</feature>
<dbReference type="SUPFAM" id="SSF159594">
    <property type="entry name" value="XCC0632-like"/>
    <property type="match status" value="1"/>
</dbReference>
<evidence type="ECO:0000256" key="1">
    <source>
        <dbReference type="SAM" id="Phobius"/>
    </source>
</evidence>
<organism evidence="3 4">
    <name type="scientific">Symbiodinium necroappetens</name>
    <dbReference type="NCBI Taxonomy" id="1628268"/>
    <lineage>
        <taxon>Eukaryota</taxon>
        <taxon>Sar</taxon>
        <taxon>Alveolata</taxon>
        <taxon>Dinophyceae</taxon>
        <taxon>Suessiales</taxon>
        <taxon>Symbiodiniaceae</taxon>
        <taxon>Symbiodinium</taxon>
    </lineage>
</organism>
<protein>
    <recommendedName>
        <fullName evidence="2">ABC-type transport auxiliary lipoprotein component domain-containing protein</fullName>
    </recommendedName>
</protein>
<evidence type="ECO:0000313" key="4">
    <source>
        <dbReference type="Proteomes" id="UP000601435"/>
    </source>
</evidence>
<keyword evidence="1" id="KW-0812">Transmembrane</keyword>
<evidence type="ECO:0000259" key="2">
    <source>
        <dbReference type="Pfam" id="PF03886"/>
    </source>
</evidence>
<reference evidence="3" key="1">
    <citation type="submission" date="2021-02" db="EMBL/GenBank/DDBJ databases">
        <authorList>
            <person name="Dougan E. K."/>
            <person name="Rhodes N."/>
            <person name="Thang M."/>
            <person name="Chan C."/>
        </authorList>
    </citation>
    <scope>NUCLEOTIDE SEQUENCE</scope>
</reference>
<dbReference type="Proteomes" id="UP000601435">
    <property type="component" value="Unassembled WGS sequence"/>
</dbReference>
<keyword evidence="4" id="KW-1185">Reference proteome</keyword>
<sequence>MESMETRANYVLVGGFVLALFLGTFAFIIWLAKFQVDTTFQRYDLLVLDIRLEPDDPGTVRVMVELEADVPVKADTTASLELEGLTGGRYVLLQGGTAGAPNLRDLAAGEVPTIETEASSLEQVLQGVPDAVAALQGTMARVNLLLSDTNLRSIENTLTSVETLTTAVADRREEVAQLIDDASGTLANLNEASAVAADLARDARDQFGTLTTQTNTTLVSVQRLAERLEGEVDTSSDSLNQMIGELRGAARSLDAMSAEVQGLVQENREPIRDFTSTGLYELANLLTEARSLVTNLNRVSLERPPPQFFRLTPKSTFEPDLERVDWQLILEPPIANAALDTVRIALMREPMEVEYYARANWTDQAPQMVQTLMIESFENSRRIVSVGRESLGLRADFVIKSELREFQAEYFDGPIPYAHVGLNVKLVRMPRREIVASESFDVRFPAESDTLPSVVRAFDEALGSSLRALVHWTLRTGQTLYLETATS</sequence>
<comment type="caution">
    <text evidence="3">The sequence shown here is derived from an EMBL/GenBank/DDBJ whole genome shotgun (WGS) entry which is preliminary data.</text>
</comment>
<dbReference type="InterPro" id="IPR005586">
    <property type="entry name" value="ABC_trans_aux"/>
</dbReference>